<evidence type="ECO:0000256" key="5">
    <source>
        <dbReference type="ARBA" id="ARBA00022683"/>
    </source>
</evidence>
<dbReference type="STRING" id="112248.SAMN05444392_11096"/>
<dbReference type="SUPFAM" id="SSF52794">
    <property type="entry name" value="PTS system IIB component-like"/>
    <property type="match status" value="1"/>
</dbReference>
<keyword evidence="6" id="KW-0418">Kinase</keyword>
<dbReference type="PROSITE" id="PS51099">
    <property type="entry name" value="PTS_EIIB_TYPE_2"/>
    <property type="match status" value="1"/>
</dbReference>
<evidence type="ECO:0000259" key="7">
    <source>
        <dbReference type="PROSITE" id="PS51099"/>
    </source>
</evidence>
<evidence type="ECO:0000256" key="2">
    <source>
        <dbReference type="ARBA" id="ARBA00022553"/>
    </source>
</evidence>
<dbReference type="EMBL" id="FQVL01000010">
    <property type="protein sequence ID" value="SHF21058.1"/>
    <property type="molecule type" value="Genomic_DNA"/>
</dbReference>
<feature type="domain" description="PTS EIIB type-2" evidence="7">
    <location>
        <begin position="2"/>
        <end position="99"/>
    </location>
</feature>
<evidence type="ECO:0000256" key="1">
    <source>
        <dbReference type="ARBA" id="ARBA00022448"/>
    </source>
</evidence>
<keyword evidence="3" id="KW-0762">Sugar transport</keyword>
<dbReference type="CDD" id="cd05569">
    <property type="entry name" value="PTS_IIB_fructose"/>
    <property type="match status" value="1"/>
</dbReference>
<dbReference type="GO" id="GO:0009401">
    <property type="term" value="P:phosphoenolpyruvate-dependent sugar phosphotransferase system"/>
    <property type="evidence" value="ECO:0007669"/>
    <property type="project" value="UniProtKB-KW"/>
</dbReference>
<dbReference type="GO" id="GO:0090563">
    <property type="term" value="F:protein-phosphocysteine-sugar phosphotransferase activity"/>
    <property type="evidence" value="ECO:0007669"/>
    <property type="project" value="TreeGrafter"/>
</dbReference>
<protein>
    <submittedName>
        <fullName evidence="8">PTS system, fructose-specific, IIB component</fullName>
    </submittedName>
</protein>
<reference evidence="8 9" key="1">
    <citation type="submission" date="2016-11" db="EMBL/GenBank/DDBJ databases">
        <authorList>
            <person name="Jaros S."/>
            <person name="Januszkiewicz K."/>
            <person name="Wedrychowicz H."/>
        </authorList>
    </citation>
    <scope>NUCLEOTIDE SEQUENCE [LARGE SCALE GENOMIC DNA]</scope>
    <source>
        <strain evidence="8 9">DSM 44666</strain>
    </source>
</reference>
<gene>
    <name evidence="8" type="ORF">SAMN05444392_11096</name>
</gene>
<accession>A0A1M4ZSS1</accession>
<keyword evidence="4" id="KW-0808">Transferase</keyword>
<dbReference type="InterPro" id="IPR050864">
    <property type="entry name" value="Bacterial_PTS_Sugar_Transport"/>
</dbReference>
<dbReference type="InterPro" id="IPR003353">
    <property type="entry name" value="PTS_IIB_fruc"/>
</dbReference>
<dbReference type="AlphaFoldDB" id="A0A1M4ZSS1"/>
<proteinExistence type="predicted"/>
<dbReference type="NCBIfam" id="TIGR00829">
    <property type="entry name" value="FRU"/>
    <property type="match status" value="1"/>
</dbReference>
<sequence length="107" mass="11551">MQKIVGVTACPAGIAHTYMAAESIEQAAKKLGYEIKMETNGASGVENRLTEKDIEEAVAVIIAADTSVEMKRFHGKPLIEVSVGEAIRKADIIMNQVKSGDIEIYQS</sequence>
<evidence type="ECO:0000313" key="8">
    <source>
        <dbReference type="EMBL" id="SHF21058.1"/>
    </source>
</evidence>
<keyword evidence="9" id="KW-1185">Reference proteome</keyword>
<dbReference type="Gene3D" id="3.40.50.2300">
    <property type="match status" value="1"/>
</dbReference>
<dbReference type="Proteomes" id="UP000184476">
    <property type="component" value="Unassembled WGS sequence"/>
</dbReference>
<evidence type="ECO:0000256" key="6">
    <source>
        <dbReference type="ARBA" id="ARBA00022777"/>
    </source>
</evidence>
<dbReference type="GO" id="GO:0016301">
    <property type="term" value="F:kinase activity"/>
    <property type="evidence" value="ECO:0007669"/>
    <property type="project" value="UniProtKB-KW"/>
</dbReference>
<keyword evidence="2" id="KW-0597">Phosphoprotein</keyword>
<evidence type="ECO:0000313" key="9">
    <source>
        <dbReference type="Proteomes" id="UP000184476"/>
    </source>
</evidence>
<keyword evidence="5" id="KW-0598">Phosphotransferase system</keyword>
<dbReference type="PANTHER" id="PTHR30505:SF0">
    <property type="entry name" value="FRUCTOSE-LIKE PTS SYSTEM EIIBC COMPONENT-RELATED"/>
    <property type="match status" value="1"/>
</dbReference>
<organism evidence="8 9">
    <name type="scientific">Seinonella peptonophila</name>
    <dbReference type="NCBI Taxonomy" id="112248"/>
    <lineage>
        <taxon>Bacteria</taxon>
        <taxon>Bacillati</taxon>
        <taxon>Bacillota</taxon>
        <taxon>Bacilli</taxon>
        <taxon>Bacillales</taxon>
        <taxon>Thermoactinomycetaceae</taxon>
        <taxon>Seinonella</taxon>
    </lineage>
</organism>
<evidence type="ECO:0000256" key="3">
    <source>
        <dbReference type="ARBA" id="ARBA00022597"/>
    </source>
</evidence>
<evidence type="ECO:0000256" key="4">
    <source>
        <dbReference type="ARBA" id="ARBA00022679"/>
    </source>
</evidence>
<dbReference type="GO" id="GO:0022877">
    <property type="term" value="F:protein-N(PI)-phosphohistidine-fructose phosphotransferase system transporter activity"/>
    <property type="evidence" value="ECO:0007669"/>
    <property type="project" value="InterPro"/>
</dbReference>
<dbReference type="InterPro" id="IPR036095">
    <property type="entry name" value="PTS_EIIB-like_sf"/>
</dbReference>
<keyword evidence="1" id="KW-0813">Transport</keyword>
<dbReference type="Pfam" id="PF02302">
    <property type="entry name" value="PTS_IIB"/>
    <property type="match status" value="1"/>
</dbReference>
<dbReference type="GO" id="GO:0005886">
    <property type="term" value="C:plasma membrane"/>
    <property type="evidence" value="ECO:0007669"/>
    <property type="project" value="TreeGrafter"/>
</dbReference>
<dbReference type="InterPro" id="IPR013011">
    <property type="entry name" value="PTS_EIIB_2"/>
</dbReference>
<dbReference type="PANTHER" id="PTHR30505">
    <property type="entry name" value="FRUCTOSE-LIKE PERMEASE"/>
    <property type="match status" value="1"/>
</dbReference>
<dbReference type="RefSeq" id="WP_073156131.1">
    <property type="nucleotide sequence ID" value="NZ_FQVL01000010.1"/>
</dbReference>
<dbReference type="FunFam" id="3.40.50.2300:FF:000014">
    <property type="entry name" value="PTS system fructose-like transporter subunit IIB"/>
    <property type="match status" value="1"/>
</dbReference>
<name>A0A1M4ZSS1_9BACL</name>
<dbReference type="OrthoDB" id="9782569at2"/>
<dbReference type="InterPro" id="IPR003501">
    <property type="entry name" value="PTS_EIIB_2/3"/>
</dbReference>